<sequence length="176" mass="19734">MCEHQDRVNQWLSSYSGDAFEALRLEEDGSCSLHTDQGLELSLHLLPGHVELYINITLSACNLENRAQFFEQALTLNHYQHDMHGGAIAFDPQTSELVFSSTMTIEGAEFDDFDRELMCRIEVAVRLREHLQSQQQRAAQPAPVYADGGNQPERISPAGAAPTYAENNLAFFMNMA</sequence>
<dbReference type="EMBL" id="CP071793">
    <property type="protein sequence ID" value="QTD49835.1"/>
    <property type="molecule type" value="Genomic_DNA"/>
</dbReference>
<accession>A0A8A4TTH0</accession>
<dbReference type="Proteomes" id="UP000663929">
    <property type="component" value="Chromosome"/>
</dbReference>
<dbReference type="InterPro" id="IPR010261">
    <property type="entry name" value="Tir_chaperone"/>
</dbReference>
<dbReference type="SUPFAM" id="SSF69635">
    <property type="entry name" value="Type III secretory system chaperone-like"/>
    <property type="match status" value="1"/>
</dbReference>
<evidence type="ECO:0000313" key="3">
    <source>
        <dbReference type="Proteomes" id="UP000663929"/>
    </source>
</evidence>
<dbReference type="KEGG" id="scor:J3U87_29995"/>
<organism evidence="2 3">
    <name type="scientific">Sulfidibacter corallicola</name>
    <dbReference type="NCBI Taxonomy" id="2818388"/>
    <lineage>
        <taxon>Bacteria</taxon>
        <taxon>Pseudomonadati</taxon>
        <taxon>Acidobacteriota</taxon>
        <taxon>Holophagae</taxon>
        <taxon>Acanthopleuribacterales</taxon>
        <taxon>Acanthopleuribacteraceae</taxon>
        <taxon>Sulfidibacter</taxon>
    </lineage>
</organism>
<dbReference type="Pfam" id="PF05932">
    <property type="entry name" value="CesT"/>
    <property type="match status" value="1"/>
</dbReference>
<protein>
    <submittedName>
        <fullName evidence="2">Type III secretion system chaperone</fullName>
    </submittedName>
</protein>
<feature type="region of interest" description="Disordered" evidence="1">
    <location>
        <begin position="135"/>
        <end position="159"/>
    </location>
</feature>
<proteinExistence type="predicted"/>
<dbReference type="RefSeq" id="WP_237379467.1">
    <property type="nucleotide sequence ID" value="NZ_CP071793.1"/>
</dbReference>
<reference evidence="2" key="1">
    <citation type="submission" date="2021-03" db="EMBL/GenBank/DDBJ databases">
        <title>Acanthopleuribacteraceae sp. M133.</title>
        <authorList>
            <person name="Wang G."/>
        </authorList>
    </citation>
    <scope>NUCLEOTIDE SEQUENCE</scope>
    <source>
        <strain evidence="2">M133</strain>
    </source>
</reference>
<dbReference type="GO" id="GO:0030254">
    <property type="term" value="P:protein secretion by the type III secretion system"/>
    <property type="evidence" value="ECO:0007669"/>
    <property type="project" value="InterPro"/>
</dbReference>
<evidence type="ECO:0000256" key="1">
    <source>
        <dbReference type="SAM" id="MobiDB-lite"/>
    </source>
</evidence>
<gene>
    <name evidence="2" type="ORF">J3U87_29995</name>
</gene>
<dbReference type="Gene3D" id="3.30.1460.10">
    <property type="match status" value="1"/>
</dbReference>
<evidence type="ECO:0000313" key="2">
    <source>
        <dbReference type="EMBL" id="QTD49835.1"/>
    </source>
</evidence>
<name>A0A8A4TTH0_SULCO</name>
<keyword evidence="3" id="KW-1185">Reference proteome</keyword>
<dbReference type="AlphaFoldDB" id="A0A8A4TTH0"/>